<evidence type="ECO:0000313" key="5">
    <source>
        <dbReference type="Proteomes" id="UP000182800"/>
    </source>
</evidence>
<name>A0ABY0K7X2_9HYPH</name>
<reference evidence="4 5" key="1">
    <citation type="submission" date="2016-08" db="EMBL/GenBank/DDBJ databases">
        <authorList>
            <person name="Varghese N."/>
            <person name="Submissions Spin"/>
        </authorList>
    </citation>
    <scope>NUCLEOTIDE SEQUENCE [LARGE SCALE GENOMIC DNA]</scope>
    <source>
        <strain evidence="4 5">HL-109</strain>
    </source>
</reference>
<dbReference type="Pfam" id="PF02974">
    <property type="entry name" value="Inh"/>
    <property type="match status" value="1"/>
</dbReference>
<protein>
    <submittedName>
        <fullName evidence="4">Protease inhibitor Inh</fullName>
    </submittedName>
</protein>
<dbReference type="SUPFAM" id="SSF50882">
    <property type="entry name" value="beta-Barrel protease inhibitors"/>
    <property type="match status" value="1"/>
</dbReference>
<gene>
    <name evidence="4" type="ORF">GA0071312_1509</name>
</gene>
<dbReference type="InterPro" id="IPR016085">
    <property type="entry name" value="Protease_inh_B-barrel_dom"/>
</dbReference>
<feature type="domain" description="Alkaline proteinase inhibitor/ Outer membrane lipoprotein Omp19" evidence="3">
    <location>
        <begin position="142"/>
        <end position="233"/>
    </location>
</feature>
<dbReference type="InterPro" id="IPR021140">
    <property type="entry name" value="Inh/Omp19"/>
</dbReference>
<keyword evidence="1" id="KW-0732">Signal</keyword>
<comment type="caution">
    <text evidence="4">The sequence shown here is derived from an EMBL/GenBank/DDBJ whole genome shotgun (WGS) entry which is preliminary data.</text>
</comment>
<feature type="compositionally biased region" description="Polar residues" evidence="2">
    <location>
        <begin position="142"/>
        <end position="152"/>
    </location>
</feature>
<organism evidence="4 5">
    <name type="scientific">Saliniramus fredricksonii</name>
    <dbReference type="NCBI Taxonomy" id="1653334"/>
    <lineage>
        <taxon>Bacteria</taxon>
        <taxon>Pseudomonadati</taxon>
        <taxon>Pseudomonadota</taxon>
        <taxon>Alphaproteobacteria</taxon>
        <taxon>Hyphomicrobiales</taxon>
        <taxon>Salinarimonadaceae</taxon>
        <taxon>Saliniramus</taxon>
    </lineage>
</organism>
<keyword evidence="4" id="KW-0646">Protease inhibitor</keyword>
<dbReference type="GO" id="GO:0030414">
    <property type="term" value="F:peptidase inhibitor activity"/>
    <property type="evidence" value="ECO:0007669"/>
    <property type="project" value="UniProtKB-KW"/>
</dbReference>
<feature type="compositionally biased region" description="Basic and acidic residues" evidence="2">
    <location>
        <begin position="107"/>
        <end position="138"/>
    </location>
</feature>
<dbReference type="Proteomes" id="UP000182800">
    <property type="component" value="Unassembled WGS sequence"/>
</dbReference>
<evidence type="ECO:0000259" key="3">
    <source>
        <dbReference type="Pfam" id="PF02974"/>
    </source>
</evidence>
<proteinExistence type="predicted"/>
<evidence type="ECO:0000313" key="4">
    <source>
        <dbReference type="EMBL" id="SCC80464.1"/>
    </source>
</evidence>
<feature type="region of interest" description="Disordered" evidence="2">
    <location>
        <begin position="84"/>
        <end position="161"/>
    </location>
</feature>
<evidence type="ECO:0000256" key="1">
    <source>
        <dbReference type="ARBA" id="ARBA00022729"/>
    </source>
</evidence>
<dbReference type="Gene3D" id="2.40.128.10">
    <property type="match status" value="1"/>
</dbReference>
<keyword evidence="5" id="KW-1185">Reference proteome</keyword>
<accession>A0ABY0K7X2</accession>
<sequence>MRRVAAVGVIRAPGPYPVGQFGTKAMSTNTIAETAEQTIPAQSISTYGRMIARLTLILGLAGVMAACQTARFGGQPQQREVVRDLESGPSAPSAIVMAEPLGAPGSDRIDDFPELETRNSGDDDRQQTAARSEPEQQRSRLSRTSLVGSWNASEPGGGSCRVTLSSTPALDLYRASASGCSNQEVASVNAWDLRGSEVYLYKQGGAVAARLQASRGSMNGAISQSGAPLTMSR</sequence>
<evidence type="ECO:0000256" key="2">
    <source>
        <dbReference type="SAM" id="MobiDB-lite"/>
    </source>
</evidence>
<dbReference type="EMBL" id="FMBM01000002">
    <property type="protein sequence ID" value="SCC80464.1"/>
    <property type="molecule type" value="Genomic_DNA"/>
</dbReference>